<accession>A0A7C9UZC2</accession>
<feature type="transmembrane region" description="Helical" evidence="2">
    <location>
        <begin position="6"/>
        <end position="22"/>
    </location>
</feature>
<keyword evidence="2" id="KW-0472">Membrane</keyword>
<dbReference type="AlphaFoldDB" id="A0A7C9UZC2"/>
<dbReference type="RefSeq" id="WP_163678627.1">
    <property type="nucleotide sequence ID" value="NZ_JAAIYP010000037.1"/>
</dbReference>
<evidence type="ECO:0000313" key="4">
    <source>
        <dbReference type="Proteomes" id="UP000480684"/>
    </source>
</evidence>
<evidence type="ECO:0000256" key="1">
    <source>
        <dbReference type="SAM" id="MobiDB-lite"/>
    </source>
</evidence>
<feature type="region of interest" description="Disordered" evidence="1">
    <location>
        <begin position="30"/>
        <end position="51"/>
    </location>
</feature>
<comment type="caution">
    <text evidence="3">The sequence shown here is derived from an EMBL/GenBank/DDBJ whole genome shotgun (WGS) entry which is preliminary data.</text>
</comment>
<organism evidence="3 4">
    <name type="scientific">Magnetospirillum aberrantis SpK</name>
    <dbReference type="NCBI Taxonomy" id="908842"/>
    <lineage>
        <taxon>Bacteria</taxon>
        <taxon>Pseudomonadati</taxon>
        <taxon>Pseudomonadota</taxon>
        <taxon>Alphaproteobacteria</taxon>
        <taxon>Rhodospirillales</taxon>
        <taxon>Rhodospirillaceae</taxon>
        <taxon>Magnetospirillum</taxon>
    </lineage>
</organism>
<feature type="compositionally biased region" description="Pro residues" evidence="1">
    <location>
        <begin position="33"/>
        <end position="44"/>
    </location>
</feature>
<sequence>MFSKILLTVVVVAIIWFGFKYLQRIAELRAGRPSPPDAPHPPSAPTQSQTAQDLALCPRCATYRAPNQGPCGRKDCPY</sequence>
<keyword evidence="2" id="KW-1133">Transmembrane helix</keyword>
<gene>
    <name evidence="3" type="ORF">G4223_10790</name>
</gene>
<name>A0A7C9UZC2_9PROT</name>
<keyword evidence="4" id="KW-1185">Reference proteome</keyword>
<dbReference type="Proteomes" id="UP000480684">
    <property type="component" value="Unassembled WGS sequence"/>
</dbReference>
<protein>
    <submittedName>
        <fullName evidence="3">Uncharacterized protein</fullName>
    </submittedName>
</protein>
<evidence type="ECO:0000313" key="3">
    <source>
        <dbReference type="EMBL" id="NFV80595.1"/>
    </source>
</evidence>
<proteinExistence type="predicted"/>
<evidence type="ECO:0000256" key="2">
    <source>
        <dbReference type="SAM" id="Phobius"/>
    </source>
</evidence>
<reference evidence="3 4" key="1">
    <citation type="submission" date="2020-02" db="EMBL/GenBank/DDBJ databases">
        <authorList>
            <person name="Dziuba M."/>
            <person name="Kuznetsov B."/>
            <person name="Mardanov A."/>
            <person name="Ravin N."/>
            <person name="Grouzdev D."/>
        </authorList>
    </citation>
    <scope>NUCLEOTIDE SEQUENCE [LARGE SCALE GENOMIC DNA]</scope>
    <source>
        <strain evidence="3 4">SpK</strain>
    </source>
</reference>
<dbReference type="EMBL" id="JAAIYP010000037">
    <property type="protein sequence ID" value="NFV80595.1"/>
    <property type="molecule type" value="Genomic_DNA"/>
</dbReference>
<keyword evidence="2" id="KW-0812">Transmembrane</keyword>